<dbReference type="GO" id="GO:0005654">
    <property type="term" value="C:nucleoplasm"/>
    <property type="evidence" value="ECO:0007669"/>
    <property type="project" value="UniProtKB-SubCell"/>
</dbReference>
<dbReference type="Gramene" id="KOM37893">
    <property type="protein sequence ID" value="KOM37893"/>
    <property type="gene ID" value="LR48_Vigan03g127500"/>
</dbReference>
<feature type="domain" description="Cyclin-dependent kinase inhibitor" evidence="7">
    <location>
        <begin position="164"/>
        <end position="210"/>
    </location>
</feature>
<gene>
    <name evidence="8" type="ORF">HKW66_Vig0245070</name>
    <name evidence="9" type="ORF">LR48_Vigan03g127500</name>
</gene>
<feature type="compositionally biased region" description="Polar residues" evidence="6">
    <location>
        <begin position="78"/>
        <end position="96"/>
    </location>
</feature>
<evidence type="ECO:0000313" key="10">
    <source>
        <dbReference type="Proteomes" id="UP000053144"/>
    </source>
</evidence>
<proteinExistence type="inferred from homology"/>
<dbReference type="GO" id="GO:0004861">
    <property type="term" value="F:cyclin-dependent protein serine/threonine kinase inhibitor activity"/>
    <property type="evidence" value="ECO:0007669"/>
    <property type="project" value="UniProtKB-UniRule"/>
</dbReference>
<reference evidence="10" key="1">
    <citation type="journal article" date="2015" name="Proc. Natl. Acad. Sci. U.S.A.">
        <title>Genome sequencing of adzuki bean (Vigna angularis) provides insight into high starch and low fat accumulation and domestication.</title>
        <authorList>
            <person name="Yang K."/>
            <person name="Tian Z."/>
            <person name="Chen C."/>
            <person name="Luo L."/>
            <person name="Zhao B."/>
            <person name="Wang Z."/>
            <person name="Yu L."/>
            <person name="Li Y."/>
            <person name="Sun Y."/>
            <person name="Li W."/>
            <person name="Chen Y."/>
            <person name="Li Y."/>
            <person name="Zhang Y."/>
            <person name="Ai D."/>
            <person name="Zhao J."/>
            <person name="Shang C."/>
            <person name="Ma Y."/>
            <person name="Wu B."/>
            <person name="Wang M."/>
            <person name="Gao L."/>
            <person name="Sun D."/>
            <person name="Zhang P."/>
            <person name="Guo F."/>
            <person name="Wang W."/>
            <person name="Li Y."/>
            <person name="Wang J."/>
            <person name="Varshney R.K."/>
            <person name="Wang J."/>
            <person name="Ling H.Q."/>
            <person name="Wan P."/>
        </authorList>
    </citation>
    <scope>NUCLEOTIDE SEQUENCE</scope>
    <source>
        <strain evidence="10">cv. Jingnong 6</strain>
    </source>
</reference>
<dbReference type="GO" id="GO:0051726">
    <property type="term" value="P:regulation of cell cycle"/>
    <property type="evidence" value="ECO:0007669"/>
    <property type="project" value="InterPro"/>
</dbReference>
<reference evidence="8 11" key="3">
    <citation type="submission" date="2020-05" db="EMBL/GenBank/DDBJ databases">
        <title>Vigna angularis (adzuki bean) Var. LongXiaoDou No. 4 denovo assembly.</title>
        <authorList>
            <person name="Xiang H."/>
        </authorList>
    </citation>
    <scope>NUCLEOTIDE SEQUENCE [LARGE SCALE GENOMIC DNA]</scope>
    <source>
        <tissue evidence="8">Leaf</tissue>
    </source>
</reference>
<dbReference type="AlphaFoldDB" id="A0A0L9U4Y8"/>
<protein>
    <recommendedName>
        <fullName evidence="5">Cyclin-dependent kinase inhibitor</fullName>
    </recommendedName>
</protein>
<evidence type="ECO:0000256" key="3">
    <source>
        <dbReference type="ARBA" id="ARBA00023013"/>
    </source>
</evidence>
<feature type="region of interest" description="Disordered" evidence="6">
    <location>
        <begin position="64"/>
        <end position="102"/>
    </location>
</feature>
<dbReference type="OrthoDB" id="6373236at2759"/>
<evidence type="ECO:0000256" key="4">
    <source>
        <dbReference type="ARBA" id="ARBA00023306"/>
    </source>
</evidence>
<evidence type="ECO:0000256" key="6">
    <source>
        <dbReference type="SAM" id="MobiDB-lite"/>
    </source>
</evidence>
<dbReference type="EMBL" id="CM003373">
    <property type="protein sequence ID" value="KOM37893.1"/>
    <property type="molecule type" value="Genomic_DNA"/>
</dbReference>
<dbReference type="PIRSF" id="PIRSF017811">
    <property type="entry name" value="CDK_inhib_pln"/>
    <property type="match status" value="1"/>
</dbReference>
<evidence type="ECO:0000256" key="1">
    <source>
        <dbReference type="ARBA" id="ARBA00004642"/>
    </source>
</evidence>
<dbReference type="InterPro" id="IPR003175">
    <property type="entry name" value="CDI_dom"/>
</dbReference>
<dbReference type="InterPro" id="IPR044898">
    <property type="entry name" value="CDI_dom_sf"/>
</dbReference>
<reference evidence="9" key="2">
    <citation type="submission" date="2015-02" db="EMBL/GenBank/DDBJ databases">
        <authorList>
            <person name="Chooi Y.-H."/>
        </authorList>
    </citation>
    <scope>NUCLEOTIDE SEQUENCE</scope>
    <source>
        <tissue evidence="9">Seedling</tissue>
    </source>
</reference>
<evidence type="ECO:0000313" key="11">
    <source>
        <dbReference type="Proteomes" id="UP000743370"/>
    </source>
</evidence>
<dbReference type="KEGG" id="var:108327948"/>
<evidence type="ECO:0000256" key="2">
    <source>
        <dbReference type="ARBA" id="ARBA00010274"/>
    </source>
</evidence>
<dbReference type="STRING" id="3914.A0A0L9U4Y8"/>
<comment type="subcellular location">
    <subcellularLocation>
        <location evidence="1">Nucleus</location>
        <location evidence="1">Nucleoplasm</location>
    </subcellularLocation>
</comment>
<dbReference type="InterPro" id="IPR044275">
    <property type="entry name" value="KRP"/>
</dbReference>
<dbReference type="Proteomes" id="UP000053144">
    <property type="component" value="Chromosome 3"/>
</dbReference>
<dbReference type="Gene3D" id="4.10.365.10">
    <property type="entry name" value="p27"/>
    <property type="match status" value="1"/>
</dbReference>
<accession>A0A0L9U4Y8</accession>
<organism evidence="9 10">
    <name type="scientific">Phaseolus angularis</name>
    <name type="common">Azuki bean</name>
    <name type="synonym">Vigna angularis</name>
    <dbReference type="NCBI Taxonomy" id="3914"/>
    <lineage>
        <taxon>Eukaryota</taxon>
        <taxon>Viridiplantae</taxon>
        <taxon>Streptophyta</taxon>
        <taxon>Embryophyta</taxon>
        <taxon>Tracheophyta</taxon>
        <taxon>Spermatophyta</taxon>
        <taxon>Magnoliopsida</taxon>
        <taxon>eudicotyledons</taxon>
        <taxon>Gunneridae</taxon>
        <taxon>Pentapetalae</taxon>
        <taxon>rosids</taxon>
        <taxon>fabids</taxon>
        <taxon>Fabales</taxon>
        <taxon>Fabaceae</taxon>
        <taxon>Papilionoideae</taxon>
        <taxon>50 kb inversion clade</taxon>
        <taxon>NPAAA clade</taxon>
        <taxon>indigoferoid/millettioid clade</taxon>
        <taxon>Phaseoleae</taxon>
        <taxon>Vigna</taxon>
    </lineage>
</organism>
<dbReference type="PANTHER" id="PTHR46776">
    <property type="entry name" value="CYCLIN-DEPENDENT KINASE INHIBITOR 4-RELATED"/>
    <property type="match status" value="1"/>
</dbReference>
<dbReference type="OMA" id="GRYEWEQ"/>
<keyword evidence="4" id="KW-0131">Cell cycle</keyword>
<evidence type="ECO:0000313" key="8">
    <source>
        <dbReference type="EMBL" id="KAG2404860.1"/>
    </source>
</evidence>
<dbReference type="EMBL" id="JABFOF010000002">
    <property type="protein sequence ID" value="KAG2404860.1"/>
    <property type="molecule type" value="Genomic_DNA"/>
</dbReference>
<comment type="similarity">
    <text evidence="2 5">Belongs to the CDI family. ICK/KRP subfamily.</text>
</comment>
<evidence type="ECO:0000256" key="5">
    <source>
        <dbReference type="PIRNR" id="PIRNR017811"/>
    </source>
</evidence>
<evidence type="ECO:0000259" key="7">
    <source>
        <dbReference type="Pfam" id="PF02234"/>
    </source>
</evidence>
<evidence type="ECO:0000313" key="9">
    <source>
        <dbReference type="EMBL" id="KOM37893.1"/>
    </source>
</evidence>
<sequence>MGKYMKKSKIAGDVAALIMESPPPHSHLGVRTRAKTLALQNSPQTPDSAAYLQLRSRRLLKIPPSIPEKPRRCAAADSASNSRLSQAALSKTPSSRSAEKFAPLDDDNAECSFGQNFLDVEGRDERSTRESTPCSLIRDPNVIHTPGSTTRQRTLQIKHDHIQRNIPPAHELEEFFAYAEKQQQKMFMEKYNFDIVNDVPLPGRYEWVPVLH</sequence>
<dbReference type="Pfam" id="PF02234">
    <property type="entry name" value="CDI"/>
    <property type="match status" value="1"/>
</dbReference>
<dbReference type="Proteomes" id="UP000743370">
    <property type="component" value="Unassembled WGS sequence"/>
</dbReference>
<name>A0A0L9U4Y8_PHAAN</name>
<keyword evidence="3 5" id="KW-0649">Protein kinase inhibitor</keyword>